<dbReference type="RefSeq" id="WP_386808057.1">
    <property type="nucleotide sequence ID" value="NZ_JBHTMV010000003.1"/>
</dbReference>
<feature type="signal peptide" evidence="2">
    <location>
        <begin position="1"/>
        <end position="21"/>
    </location>
</feature>
<dbReference type="PANTHER" id="PTHR35812">
    <property type="entry name" value="LIPOPROTEIN"/>
    <property type="match status" value="1"/>
</dbReference>
<keyword evidence="5" id="KW-1185">Reference proteome</keyword>
<evidence type="ECO:0000256" key="1">
    <source>
        <dbReference type="SAM" id="MobiDB-lite"/>
    </source>
</evidence>
<organism evidence="4 5">
    <name type="scientific">Lutibacter holmesii</name>
    <dbReference type="NCBI Taxonomy" id="1137985"/>
    <lineage>
        <taxon>Bacteria</taxon>
        <taxon>Pseudomonadati</taxon>
        <taxon>Bacteroidota</taxon>
        <taxon>Flavobacteriia</taxon>
        <taxon>Flavobacteriales</taxon>
        <taxon>Flavobacteriaceae</taxon>
        <taxon>Lutibacter</taxon>
    </lineage>
</organism>
<dbReference type="Pfam" id="PF07603">
    <property type="entry name" value="Lcl_C"/>
    <property type="match status" value="2"/>
</dbReference>
<evidence type="ECO:0000259" key="3">
    <source>
        <dbReference type="Pfam" id="PF07603"/>
    </source>
</evidence>
<evidence type="ECO:0000313" key="5">
    <source>
        <dbReference type="Proteomes" id="UP001597241"/>
    </source>
</evidence>
<proteinExistence type="predicted"/>
<gene>
    <name evidence="4" type="ORF">ACFQ5N_04375</name>
</gene>
<comment type="caution">
    <text evidence="4">The sequence shown here is derived from an EMBL/GenBank/DDBJ whole genome shotgun (WGS) entry which is preliminary data.</text>
</comment>
<protein>
    <submittedName>
        <fullName evidence="4">DUF1566 domain-containing protein</fullName>
    </submittedName>
</protein>
<keyword evidence="2" id="KW-0732">Signal</keyword>
<dbReference type="EMBL" id="JBHTMV010000003">
    <property type="protein sequence ID" value="MFD1293067.1"/>
    <property type="molecule type" value="Genomic_DNA"/>
</dbReference>
<feature type="domain" description="Lcl C-terminal" evidence="3">
    <location>
        <begin position="266"/>
        <end position="382"/>
    </location>
</feature>
<reference evidence="5" key="1">
    <citation type="journal article" date="2019" name="Int. J. Syst. Evol. Microbiol.">
        <title>The Global Catalogue of Microorganisms (GCM) 10K type strain sequencing project: providing services to taxonomists for standard genome sequencing and annotation.</title>
        <authorList>
            <consortium name="The Broad Institute Genomics Platform"/>
            <consortium name="The Broad Institute Genome Sequencing Center for Infectious Disease"/>
            <person name="Wu L."/>
            <person name="Ma J."/>
        </authorList>
    </citation>
    <scope>NUCLEOTIDE SEQUENCE [LARGE SCALE GENOMIC DNA]</scope>
    <source>
        <strain evidence="5">CCUG 62221</strain>
    </source>
</reference>
<evidence type="ECO:0000256" key="2">
    <source>
        <dbReference type="SAM" id="SignalP"/>
    </source>
</evidence>
<name>A0ABW3WMC3_9FLAO</name>
<feature type="compositionally biased region" description="Basic and acidic residues" evidence="1">
    <location>
        <begin position="399"/>
        <end position="413"/>
    </location>
</feature>
<dbReference type="PROSITE" id="PS51257">
    <property type="entry name" value="PROKAR_LIPOPROTEIN"/>
    <property type="match status" value="1"/>
</dbReference>
<evidence type="ECO:0000313" key="4">
    <source>
        <dbReference type="EMBL" id="MFD1293067.1"/>
    </source>
</evidence>
<accession>A0ABW3WMC3</accession>
<feature type="domain" description="Lcl C-terminal" evidence="3">
    <location>
        <begin position="99"/>
        <end position="234"/>
    </location>
</feature>
<feature type="region of interest" description="Disordered" evidence="1">
    <location>
        <begin position="390"/>
        <end position="416"/>
    </location>
</feature>
<feature type="chain" id="PRO_5045064332" evidence="2">
    <location>
        <begin position="22"/>
        <end position="433"/>
    </location>
</feature>
<feature type="region of interest" description="Disordered" evidence="1">
    <location>
        <begin position="68"/>
        <end position="97"/>
    </location>
</feature>
<dbReference type="Proteomes" id="UP001597241">
    <property type="component" value="Unassembled WGS sequence"/>
</dbReference>
<sequence length="433" mass="47746">MKTMKLKNLSLLCLSACLAFATIACDDDDDDTITDEIDGTEETTENLPDISGFPIVGTNQSKFFNNTTETTTQSTDDDFYGQNANYPGTTPSYEDNGDGTVTDMVTGLMWEQSFDHNGDGSIDADDKLSYADILIVVNTTSTGGYTDWRVPTIKEMYSLMMFSGRDISSVEGDDTTGLIPFINTDYFDFDYGDTEAMERLIDVQCATTAVYVSDEVSETVFGVNLADGRIKGYGTEMMGQDKSFNYLLVRGRETYGINEYSDNGDGTISDSATGLMWMQDDSAASMVWKDALNYAENFEYAGFSDWRLPDAKELQGIIDYTKSPATTNSATIDSVFNSTVIENEAGEDDYPWYWSSTTHEAESDDMEGGWGVYLAFGRCMGNMGTDTWTDVHGAGAQRSDPKDGDPTEFEDGHGPQGDAIRILNYVRLVRNIN</sequence>
<dbReference type="InterPro" id="IPR011460">
    <property type="entry name" value="Lcl_C"/>
</dbReference>
<dbReference type="PANTHER" id="PTHR35812:SF1">
    <property type="entry name" value="LIPOPROTEIN"/>
    <property type="match status" value="1"/>
</dbReference>
<feature type="compositionally biased region" description="Polar residues" evidence="1">
    <location>
        <begin position="82"/>
        <end position="93"/>
    </location>
</feature>